<dbReference type="InterPro" id="IPR003358">
    <property type="entry name" value="tRNA_(Gua-N-7)_MeTrfase_Trmb"/>
</dbReference>
<organism evidence="10 11">
    <name type="scientific">SAR86 cluster bacterium</name>
    <dbReference type="NCBI Taxonomy" id="2030880"/>
    <lineage>
        <taxon>Bacteria</taxon>
        <taxon>Pseudomonadati</taxon>
        <taxon>Pseudomonadota</taxon>
        <taxon>Gammaproteobacteria</taxon>
        <taxon>SAR86 cluster</taxon>
    </lineage>
</organism>
<dbReference type="HAMAP" id="MF_01057">
    <property type="entry name" value="tRNA_methyltr_TrmB"/>
    <property type="match status" value="1"/>
</dbReference>
<evidence type="ECO:0000256" key="8">
    <source>
        <dbReference type="ARBA" id="ARBA00060767"/>
    </source>
</evidence>
<feature type="binding site" evidence="9">
    <location>
        <position position="143"/>
    </location>
    <ligand>
        <name>substrate</name>
    </ligand>
</feature>
<evidence type="ECO:0000256" key="6">
    <source>
        <dbReference type="ARBA" id="ARBA00022694"/>
    </source>
</evidence>
<evidence type="ECO:0000313" key="10">
    <source>
        <dbReference type="EMBL" id="PCJ24022.1"/>
    </source>
</evidence>
<feature type="binding site" evidence="9">
    <location>
        <position position="64"/>
    </location>
    <ligand>
        <name>S-adenosyl-L-methionine</name>
        <dbReference type="ChEBI" id="CHEBI:59789"/>
    </ligand>
</feature>
<evidence type="ECO:0000256" key="7">
    <source>
        <dbReference type="ARBA" id="ARBA00060552"/>
    </source>
</evidence>
<accession>A0A2A5AXP5</accession>
<dbReference type="GO" id="GO:0008176">
    <property type="term" value="F:tRNA (guanine(46)-N7)-methyltransferase activity"/>
    <property type="evidence" value="ECO:0007669"/>
    <property type="project" value="UniProtKB-UniRule"/>
</dbReference>
<dbReference type="InterPro" id="IPR055361">
    <property type="entry name" value="tRNA_methyltr_TrmB_bact"/>
</dbReference>
<evidence type="ECO:0000256" key="3">
    <source>
        <dbReference type="ARBA" id="ARBA00022603"/>
    </source>
</evidence>
<comment type="pathway">
    <text evidence="7 9">tRNA modification; N(7)-methylguanine-tRNA biosynthesis.</text>
</comment>
<dbReference type="PANTHER" id="PTHR23417">
    <property type="entry name" value="3-DEOXY-D-MANNO-OCTULOSONIC-ACID TRANSFERASE/TRNA GUANINE-N 7 - -METHYLTRANSFERASE"/>
    <property type="match status" value="1"/>
</dbReference>
<keyword evidence="3 9" id="KW-0489">Methyltransferase</keyword>
<evidence type="ECO:0000256" key="9">
    <source>
        <dbReference type="HAMAP-Rule" id="MF_01057"/>
    </source>
</evidence>
<dbReference type="UniPathway" id="UPA00989"/>
<dbReference type="GO" id="GO:0043527">
    <property type="term" value="C:tRNA methyltransferase complex"/>
    <property type="evidence" value="ECO:0007669"/>
    <property type="project" value="TreeGrafter"/>
</dbReference>
<evidence type="ECO:0000313" key="11">
    <source>
        <dbReference type="Proteomes" id="UP000218327"/>
    </source>
</evidence>
<comment type="caution">
    <text evidence="10">The sequence shown here is derived from an EMBL/GenBank/DDBJ whole genome shotgun (WGS) entry which is preliminary data.</text>
</comment>
<keyword evidence="5 9" id="KW-0949">S-adenosyl-L-methionine</keyword>
<proteinExistence type="inferred from homology"/>
<dbReference type="InterPro" id="IPR029063">
    <property type="entry name" value="SAM-dependent_MTases_sf"/>
</dbReference>
<keyword evidence="6 9" id="KW-0819">tRNA processing</keyword>
<reference evidence="11" key="1">
    <citation type="submission" date="2017-08" db="EMBL/GenBank/DDBJ databases">
        <title>A dynamic microbial community with high functional redundancy inhabits the cold, oxic subseafloor aquifer.</title>
        <authorList>
            <person name="Tully B.J."/>
            <person name="Wheat C.G."/>
            <person name="Glazer B.T."/>
            <person name="Huber J.A."/>
        </authorList>
    </citation>
    <scope>NUCLEOTIDE SEQUENCE [LARGE SCALE GENOMIC DNA]</scope>
</reference>
<feature type="binding site" evidence="9">
    <location>
        <position position="175"/>
    </location>
    <ligand>
        <name>substrate</name>
    </ligand>
</feature>
<comment type="function">
    <text evidence="2 9">Catalyzes the formation of N(7)-methylguanine at position 46 (m7G46) in tRNA.</text>
</comment>
<dbReference type="PANTHER" id="PTHR23417:SF14">
    <property type="entry name" value="PENTACOTRIPEPTIDE-REPEAT REGION OF PRORP DOMAIN-CONTAINING PROTEIN"/>
    <property type="match status" value="1"/>
</dbReference>
<dbReference type="FunFam" id="3.40.50.150:FF:000035">
    <property type="entry name" value="tRNA (guanine-N(7)-)-methyltransferase"/>
    <property type="match status" value="1"/>
</dbReference>
<feature type="binding site" evidence="9">
    <location>
        <position position="89"/>
    </location>
    <ligand>
        <name>S-adenosyl-L-methionine</name>
        <dbReference type="ChEBI" id="CHEBI:59789"/>
    </ligand>
</feature>
<feature type="binding site" evidence="9">
    <location>
        <begin position="211"/>
        <end position="214"/>
    </location>
    <ligand>
        <name>substrate</name>
    </ligand>
</feature>
<evidence type="ECO:0000256" key="2">
    <source>
        <dbReference type="ARBA" id="ARBA00003015"/>
    </source>
</evidence>
<keyword evidence="4 9" id="KW-0808">Transferase</keyword>
<dbReference type="Proteomes" id="UP000218327">
    <property type="component" value="Unassembled WGS sequence"/>
</dbReference>
<evidence type="ECO:0000256" key="4">
    <source>
        <dbReference type="ARBA" id="ARBA00022679"/>
    </source>
</evidence>
<feature type="binding site" evidence="9">
    <location>
        <position position="116"/>
    </location>
    <ligand>
        <name>S-adenosyl-L-methionine</name>
        <dbReference type="ChEBI" id="CHEBI:59789"/>
    </ligand>
</feature>
<dbReference type="SUPFAM" id="SSF53335">
    <property type="entry name" value="S-adenosyl-L-methionine-dependent methyltransferases"/>
    <property type="match status" value="1"/>
</dbReference>
<evidence type="ECO:0000256" key="5">
    <source>
        <dbReference type="ARBA" id="ARBA00022691"/>
    </source>
</evidence>
<protein>
    <recommendedName>
        <fullName evidence="9">tRNA (guanine-N(7)-)-methyltransferase</fullName>
        <ecNumber evidence="9">2.1.1.33</ecNumber>
    </recommendedName>
    <alternativeName>
        <fullName evidence="9">tRNA (guanine(46)-N(7))-methyltransferase</fullName>
    </alternativeName>
    <alternativeName>
        <fullName evidence="9">tRNA(m7G46)-methyltransferase</fullName>
    </alternativeName>
</protein>
<comment type="similarity">
    <text evidence="8 9">Belongs to the class I-like SAM-binding methyltransferase superfamily. TrmB family.</text>
</comment>
<comment type="catalytic activity">
    <reaction evidence="1 9">
        <text>guanosine(46) in tRNA + S-adenosyl-L-methionine = N(7)-methylguanosine(46) in tRNA + S-adenosyl-L-homocysteine</text>
        <dbReference type="Rhea" id="RHEA:42708"/>
        <dbReference type="Rhea" id="RHEA-COMP:10188"/>
        <dbReference type="Rhea" id="RHEA-COMP:10189"/>
        <dbReference type="ChEBI" id="CHEBI:57856"/>
        <dbReference type="ChEBI" id="CHEBI:59789"/>
        <dbReference type="ChEBI" id="CHEBI:74269"/>
        <dbReference type="ChEBI" id="CHEBI:74480"/>
        <dbReference type="EC" id="2.1.1.33"/>
    </reaction>
</comment>
<dbReference type="CDD" id="cd02440">
    <property type="entry name" value="AdoMet_MTases"/>
    <property type="match status" value="1"/>
</dbReference>
<sequence length="232" mass="26789">MIVTSETNAENRRPIRSYVIRSGRLTDSQRKALDNYGPLYLIEFQPKLIPFASLFPNESKLVVEIGFGMGDSLLEMAKQNPDSNFIGIEVHQPGVGKLLHGIAEHNLNNLKIICHDAREVFEHCFENGSISTLQIFFPDPWHKKRHNKRRLIQTEFIEHIIEKLKPDAKIHLATDWQAYAEHMMEVMQGISRLENSNGENCYWAEPDRPGTKFEKRGQRLGHGVWDLLFSVR</sequence>
<dbReference type="EC" id="2.1.1.33" evidence="9"/>
<feature type="region of interest" description="Interaction with RNA" evidence="9">
    <location>
        <begin position="145"/>
        <end position="150"/>
    </location>
</feature>
<dbReference type="AlphaFoldDB" id="A0A2A5AXP5"/>
<gene>
    <name evidence="9" type="primary">trmB</name>
    <name evidence="10" type="ORF">COA96_10450</name>
</gene>
<evidence type="ECO:0000256" key="1">
    <source>
        <dbReference type="ARBA" id="ARBA00000142"/>
    </source>
</evidence>
<name>A0A2A5AXP5_9GAMM</name>
<dbReference type="NCBIfam" id="TIGR00091">
    <property type="entry name" value="tRNA (guanosine(46)-N7)-methyltransferase TrmB"/>
    <property type="match status" value="1"/>
</dbReference>
<dbReference type="Gene3D" id="3.40.50.150">
    <property type="entry name" value="Vaccinia Virus protein VP39"/>
    <property type="match status" value="1"/>
</dbReference>
<dbReference type="EMBL" id="NVVJ01000031">
    <property type="protein sequence ID" value="PCJ24022.1"/>
    <property type="molecule type" value="Genomic_DNA"/>
</dbReference>
<dbReference type="PROSITE" id="PS51625">
    <property type="entry name" value="SAM_MT_TRMB"/>
    <property type="match status" value="1"/>
</dbReference>
<feature type="binding site" evidence="9">
    <location>
        <position position="139"/>
    </location>
    <ligand>
        <name>S-adenosyl-L-methionine</name>
        <dbReference type="ChEBI" id="CHEBI:59789"/>
    </ligand>
</feature>
<dbReference type="Pfam" id="PF02390">
    <property type="entry name" value="Methyltransf_4"/>
    <property type="match status" value="1"/>
</dbReference>